<dbReference type="AlphaFoldDB" id="A0A1H6PZN4"/>
<evidence type="ECO:0000313" key="3">
    <source>
        <dbReference type="Proteomes" id="UP000199532"/>
    </source>
</evidence>
<dbReference type="EMBL" id="FNXY01000001">
    <property type="protein sequence ID" value="SEI37089.1"/>
    <property type="molecule type" value="Genomic_DNA"/>
</dbReference>
<dbReference type="Pfam" id="PF16242">
    <property type="entry name" value="Pyrid_ox_like"/>
    <property type="match status" value="1"/>
</dbReference>
<dbReference type="Gene3D" id="2.30.110.10">
    <property type="entry name" value="Electron Transport, Fmn-binding Protein, Chain A"/>
    <property type="match status" value="1"/>
</dbReference>
<dbReference type="STRING" id="408657.SAMN04487995_0044"/>
<dbReference type="InterPro" id="IPR052917">
    <property type="entry name" value="Stress-Dev_Protein"/>
</dbReference>
<dbReference type="PANTHER" id="PTHR34818:SF1">
    <property type="entry name" value="PROTEIN BLI-3"/>
    <property type="match status" value="1"/>
</dbReference>
<evidence type="ECO:0000313" key="2">
    <source>
        <dbReference type="EMBL" id="SEI37089.1"/>
    </source>
</evidence>
<organism evidence="2 3">
    <name type="scientific">Dyadobacter koreensis</name>
    <dbReference type="NCBI Taxonomy" id="408657"/>
    <lineage>
        <taxon>Bacteria</taxon>
        <taxon>Pseudomonadati</taxon>
        <taxon>Bacteroidota</taxon>
        <taxon>Cytophagia</taxon>
        <taxon>Cytophagales</taxon>
        <taxon>Spirosomataceae</taxon>
        <taxon>Dyadobacter</taxon>
    </lineage>
</organism>
<dbReference type="RefSeq" id="WP_090330530.1">
    <property type="nucleotide sequence ID" value="NZ_FNXY01000001.1"/>
</dbReference>
<dbReference type="InterPro" id="IPR012349">
    <property type="entry name" value="Split_barrel_FMN-bd"/>
</dbReference>
<evidence type="ECO:0000259" key="1">
    <source>
        <dbReference type="Pfam" id="PF16242"/>
    </source>
</evidence>
<gene>
    <name evidence="2" type="ORF">SAMN04487995_0044</name>
</gene>
<accession>A0A1H6PZN4</accession>
<reference evidence="2 3" key="1">
    <citation type="submission" date="2016-10" db="EMBL/GenBank/DDBJ databases">
        <authorList>
            <person name="de Groot N.N."/>
        </authorList>
    </citation>
    <scope>NUCLEOTIDE SEQUENCE [LARGE SCALE GENOMIC DNA]</scope>
    <source>
        <strain evidence="2 3">DSM 19938</strain>
    </source>
</reference>
<dbReference type="OrthoDB" id="1432662at2"/>
<dbReference type="SUPFAM" id="SSF50475">
    <property type="entry name" value="FMN-binding split barrel"/>
    <property type="match status" value="1"/>
</dbReference>
<name>A0A1H6PZN4_9BACT</name>
<dbReference type="PANTHER" id="PTHR34818">
    <property type="entry name" value="PROTEIN BLI-3"/>
    <property type="match status" value="1"/>
</dbReference>
<dbReference type="Proteomes" id="UP000199532">
    <property type="component" value="Unassembled WGS sequence"/>
</dbReference>
<protein>
    <submittedName>
        <fullName evidence="2">General stress protein 26</fullName>
    </submittedName>
</protein>
<proteinExistence type="predicted"/>
<keyword evidence="3" id="KW-1185">Reference proteome</keyword>
<sequence length="179" mass="20047">MDSINQQQPEKNHEDLFGHEAGEKIRELAKAANTCFFCSKITSGQALHTRPMSIQKVDDQGNFWFLSSDDSHKNEDIQADPNVQLLFQGSKYSDFLSIYGTASISKDKTVIKELWEPILKAWFTEGEDDPRITVIKVEAKEGYYWDNKHGNAVALAKTVVGAILGKTLDDSIEGKLVNP</sequence>
<dbReference type="InterPro" id="IPR038725">
    <property type="entry name" value="YdaG_split_barrel_FMN-bd"/>
</dbReference>
<feature type="domain" description="General stress protein FMN-binding split barrel" evidence="1">
    <location>
        <begin position="21"/>
        <end position="169"/>
    </location>
</feature>